<evidence type="ECO:0000313" key="2">
    <source>
        <dbReference type="EMBL" id="ETL42203.1"/>
    </source>
</evidence>
<accession>W2H0K6</accession>
<dbReference type="AlphaFoldDB" id="W2H0K6"/>
<dbReference type="Proteomes" id="UP000053864">
    <property type="component" value="Unassembled WGS sequence"/>
</dbReference>
<dbReference type="EMBL" id="KI685792">
    <property type="protein sequence ID" value="ETK88808.1"/>
    <property type="molecule type" value="Genomic_DNA"/>
</dbReference>
<evidence type="ECO:0000313" key="3">
    <source>
        <dbReference type="Proteomes" id="UP000053864"/>
    </source>
</evidence>
<proteinExistence type="predicted"/>
<feature type="non-terminal residue" evidence="1">
    <location>
        <position position="1"/>
    </location>
</feature>
<organism evidence="1">
    <name type="scientific">Phytophthora nicotianae</name>
    <name type="common">Potato buckeye rot agent</name>
    <name type="synonym">Phytophthora parasitica</name>
    <dbReference type="NCBI Taxonomy" id="4792"/>
    <lineage>
        <taxon>Eukaryota</taxon>
        <taxon>Sar</taxon>
        <taxon>Stramenopiles</taxon>
        <taxon>Oomycota</taxon>
        <taxon>Peronosporomycetes</taxon>
        <taxon>Peronosporales</taxon>
        <taxon>Peronosporaceae</taxon>
        <taxon>Phytophthora</taxon>
    </lineage>
</organism>
<evidence type="ECO:0000313" key="1">
    <source>
        <dbReference type="EMBL" id="ETK88808.1"/>
    </source>
</evidence>
<dbReference type="Proteomes" id="UP000053236">
    <property type="component" value="Unassembled WGS sequence"/>
</dbReference>
<gene>
    <name evidence="1" type="ORF">L915_06984</name>
    <name evidence="2" type="ORF">L916_06936</name>
</gene>
<reference evidence="1" key="1">
    <citation type="submission" date="2013-11" db="EMBL/GenBank/DDBJ databases">
        <title>The Genome Sequence of Phytophthora parasitica CJ02B3.</title>
        <authorList>
            <consortium name="The Broad Institute Genomics Platform"/>
            <person name="Russ C."/>
            <person name="Tyler B."/>
            <person name="Panabieres F."/>
            <person name="Shan W."/>
            <person name="Tripathy S."/>
            <person name="Grunwald N."/>
            <person name="Machado M."/>
            <person name="Johnson C.S."/>
            <person name="Arredondo F."/>
            <person name="Hong C."/>
            <person name="Coffey M."/>
            <person name="Young S.K."/>
            <person name="Zeng Q."/>
            <person name="Gargeya S."/>
            <person name="Fitzgerald M."/>
            <person name="Abouelleil A."/>
            <person name="Alvarado L."/>
            <person name="Chapman S.B."/>
            <person name="Gainer-Dewar J."/>
            <person name="Goldberg J."/>
            <person name="Griggs A."/>
            <person name="Gujja S."/>
            <person name="Hansen M."/>
            <person name="Howarth C."/>
            <person name="Imamovic A."/>
            <person name="Ireland A."/>
            <person name="Larimer J."/>
            <person name="McCowan C."/>
            <person name="Murphy C."/>
            <person name="Pearson M."/>
            <person name="Poon T.W."/>
            <person name="Priest M."/>
            <person name="Roberts A."/>
            <person name="Saif S."/>
            <person name="Shea T."/>
            <person name="Sykes S."/>
            <person name="Wortman J."/>
            <person name="Nusbaum C."/>
            <person name="Birren B."/>
        </authorList>
    </citation>
    <scope>NUCLEOTIDE SEQUENCE [LARGE SCALE GENOMIC DNA]</scope>
    <source>
        <strain evidence="1">CJ02B3</strain>
    </source>
</reference>
<reference evidence="2 3" key="2">
    <citation type="submission" date="2013-11" db="EMBL/GenBank/DDBJ databases">
        <title>The Genome Sequence of Phytophthora parasitica CJ05E6.</title>
        <authorList>
            <consortium name="The Broad Institute Genomics Platform"/>
            <person name="Russ C."/>
            <person name="Tyler B."/>
            <person name="Panabieres F."/>
            <person name="Shan W."/>
            <person name="Tripathy S."/>
            <person name="Grunwald N."/>
            <person name="Machado M."/>
            <person name="Johnson C.S."/>
            <person name="Arredondo F."/>
            <person name="Hong C."/>
            <person name="Coffey M."/>
            <person name="Young S.K."/>
            <person name="Zeng Q."/>
            <person name="Gargeya S."/>
            <person name="Fitzgerald M."/>
            <person name="Abouelleil A."/>
            <person name="Alvarado L."/>
            <person name="Chapman S.B."/>
            <person name="Gainer-Dewar J."/>
            <person name="Goldberg J."/>
            <person name="Griggs A."/>
            <person name="Gujja S."/>
            <person name="Hansen M."/>
            <person name="Howarth C."/>
            <person name="Imamovic A."/>
            <person name="Ireland A."/>
            <person name="Larimer J."/>
            <person name="McCowan C."/>
            <person name="Murphy C."/>
            <person name="Pearson M."/>
            <person name="Poon T.W."/>
            <person name="Priest M."/>
            <person name="Roberts A."/>
            <person name="Saif S."/>
            <person name="Shea T."/>
            <person name="Sykes S."/>
            <person name="Wortman J."/>
            <person name="Nusbaum C."/>
            <person name="Birren B."/>
        </authorList>
    </citation>
    <scope>NUCLEOTIDE SEQUENCE [LARGE SCALE GENOMIC DNA]</scope>
    <source>
        <strain evidence="2 3">CJ05E6</strain>
    </source>
</reference>
<name>W2H0K6_PHYNI</name>
<sequence>IRYAQFHLINQAMRAHNENEVLASLNDAANPSMWSNAAYP</sequence>
<dbReference type="EMBL" id="KI672361">
    <property type="protein sequence ID" value="ETL42203.1"/>
    <property type="molecule type" value="Genomic_DNA"/>
</dbReference>
<protein>
    <submittedName>
        <fullName evidence="1">Uncharacterized protein</fullName>
    </submittedName>
</protein>